<evidence type="ECO:0000313" key="2">
    <source>
        <dbReference type="EMBL" id="EFN56282.1"/>
    </source>
</evidence>
<keyword evidence="3" id="KW-1185">Reference proteome</keyword>
<protein>
    <recommendedName>
        <fullName evidence="1">Helicase-associated domain-containing protein</fullName>
    </recommendedName>
</protein>
<dbReference type="KEGG" id="cvr:CHLNCDRAFT_145162"/>
<dbReference type="PANTHER" id="PTHR33418">
    <property type="entry name" value="HELICASE-ASSOCIATED"/>
    <property type="match status" value="1"/>
</dbReference>
<dbReference type="RefSeq" id="XP_005848384.1">
    <property type="nucleotide sequence ID" value="XM_005848322.1"/>
</dbReference>
<evidence type="ECO:0000313" key="3">
    <source>
        <dbReference type="Proteomes" id="UP000008141"/>
    </source>
</evidence>
<dbReference type="OrthoDB" id="512244at2759"/>
<dbReference type="InterPro" id="IPR005114">
    <property type="entry name" value="Helicase_assoc"/>
</dbReference>
<dbReference type="AlphaFoldDB" id="E1ZCR0"/>
<dbReference type="EMBL" id="GL433842">
    <property type="protein sequence ID" value="EFN56282.1"/>
    <property type="molecule type" value="Genomic_DNA"/>
</dbReference>
<dbReference type="GeneID" id="17355699"/>
<organism evidence="3">
    <name type="scientific">Chlorella variabilis</name>
    <name type="common">Green alga</name>
    <dbReference type="NCBI Taxonomy" id="554065"/>
    <lineage>
        <taxon>Eukaryota</taxon>
        <taxon>Viridiplantae</taxon>
        <taxon>Chlorophyta</taxon>
        <taxon>core chlorophytes</taxon>
        <taxon>Trebouxiophyceae</taxon>
        <taxon>Chlorellales</taxon>
        <taxon>Chlorellaceae</taxon>
        <taxon>Chlorella clade</taxon>
        <taxon>Chlorella</taxon>
    </lineage>
</organism>
<sequence>MLEKLRAWKERNYDCIVPRKVHDAGDLGEWVHHVRLLHRRGQLPAAAQHQLEALSFSWVVDGVTAKWYHNLHAARRYREVHGSGDIPPDFADPSHPDWVEAARWLARQRDLYGRQKLLLVRVRLLKELLGVKLHREYSRPRRNMHAVLREGNARFRGGQRTIQGGAAAKIYGAL</sequence>
<accession>E1ZCR0</accession>
<dbReference type="Gene3D" id="6.10.140.530">
    <property type="match status" value="2"/>
</dbReference>
<dbReference type="Pfam" id="PF03457">
    <property type="entry name" value="HA"/>
    <property type="match status" value="2"/>
</dbReference>
<evidence type="ECO:0000259" key="1">
    <source>
        <dbReference type="Pfam" id="PF03457"/>
    </source>
</evidence>
<reference evidence="2 3" key="1">
    <citation type="journal article" date="2010" name="Plant Cell">
        <title>The Chlorella variabilis NC64A genome reveals adaptation to photosymbiosis, coevolution with viruses, and cryptic sex.</title>
        <authorList>
            <person name="Blanc G."/>
            <person name="Duncan G."/>
            <person name="Agarkova I."/>
            <person name="Borodovsky M."/>
            <person name="Gurnon J."/>
            <person name="Kuo A."/>
            <person name="Lindquist E."/>
            <person name="Lucas S."/>
            <person name="Pangilinan J."/>
            <person name="Polle J."/>
            <person name="Salamov A."/>
            <person name="Terry A."/>
            <person name="Yamada T."/>
            <person name="Dunigan D.D."/>
            <person name="Grigoriev I.V."/>
            <person name="Claverie J.M."/>
            <person name="Van Etten J.L."/>
        </authorList>
    </citation>
    <scope>NUCLEOTIDE SEQUENCE [LARGE SCALE GENOMIC DNA]</scope>
    <source>
        <strain evidence="2 3">NC64A</strain>
    </source>
</reference>
<name>E1ZCR0_CHLVA</name>
<dbReference type="PANTHER" id="PTHR33418:SF1">
    <property type="entry name" value="HELICASE-ASSOCIATED DOMAIN-CONTAINING PROTEIN"/>
    <property type="match status" value="1"/>
</dbReference>
<feature type="domain" description="Helicase-associated" evidence="1">
    <location>
        <begin position="65"/>
        <end position="128"/>
    </location>
</feature>
<proteinExistence type="predicted"/>
<feature type="domain" description="Helicase-associated" evidence="1">
    <location>
        <begin position="1"/>
        <end position="56"/>
    </location>
</feature>
<dbReference type="InParanoid" id="E1ZCR0"/>
<dbReference type="Proteomes" id="UP000008141">
    <property type="component" value="Unassembled WGS sequence"/>
</dbReference>
<gene>
    <name evidence="2" type="ORF">CHLNCDRAFT_145162</name>
</gene>